<dbReference type="GeneID" id="87867467"/>
<dbReference type="Proteomes" id="UP001278500">
    <property type="component" value="Unassembled WGS sequence"/>
</dbReference>
<dbReference type="EMBL" id="JAUEPP010000010">
    <property type="protein sequence ID" value="KAK3334679.1"/>
    <property type="molecule type" value="Genomic_DNA"/>
</dbReference>
<evidence type="ECO:0000313" key="3">
    <source>
        <dbReference type="EMBL" id="KAK3334679.1"/>
    </source>
</evidence>
<keyword evidence="2" id="KW-0472">Membrane</keyword>
<comment type="caution">
    <text evidence="3">The sequence shown here is derived from an EMBL/GenBank/DDBJ whole genome shotgun (WGS) entry which is preliminary data.</text>
</comment>
<feature type="compositionally biased region" description="Basic residues" evidence="1">
    <location>
        <begin position="724"/>
        <end position="735"/>
    </location>
</feature>
<dbReference type="AlphaFoldDB" id="A0AAE0J0M9"/>
<reference evidence="3" key="2">
    <citation type="submission" date="2023-06" db="EMBL/GenBank/DDBJ databases">
        <authorList>
            <consortium name="Lawrence Berkeley National Laboratory"/>
            <person name="Haridas S."/>
            <person name="Hensen N."/>
            <person name="Bonometti L."/>
            <person name="Westerberg I."/>
            <person name="Brannstrom I.O."/>
            <person name="Guillou S."/>
            <person name="Cros-Aarteil S."/>
            <person name="Calhoun S."/>
            <person name="Kuo A."/>
            <person name="Mondo S."/>
            <person name="Pangilinan J."/>
            <person name="Riley R."/>
            <person name="Labutti K."/>
            <person name="Andreopoulos B."/>
            <person name="Lipzen A."/>
            <person name="Chen C."/>
            <person name="Yanf M."/>
            <person name="Daum C."/>
            <person name="Ng V."/>
            <person name="Clum A."/>
            <person name="Steindorff A."/>
            <person name="Ohm R."/>
            <person name="Martin F."/>
            <person name="Silar P."/>
            <person name="Natvig D."/>
            <person name="Lalanne C."/>
            <person name="Gautier V."/>
            <person name="Ament-Velasquez S.L."/>
            <person name="Kruys A."/>
            <person name="Hutchinson M.I."/>
            <person name="Powell A.J."/>
            <person name="Barry K."/>
            <person name="Miller A.N."/>
            <person name="Grigoriev I.V."/>
            <person name="Debuchy R."/>
            <person name="Gladieux P."/>
            <person name="Thoren M.H."/>
            <person name="Johannesson H."/>
        </authorList>
    </citation>
    <scope>NUCLEOTIDE SEQUENCE</scope>
    <source>
        <strain evidence="3">CBS 560.94</strain>
    </source>
</reference>
<keyword evidence="2" id="KW-0812">Transmembrane</keyword>
<reference evidence="3" key="1">
    <citation type="journal article" date="2023" name="Mol. Phylogenet. Evol.">
        <title>Genome-scale phylogeny and comparative genomics of the fungal order Sordariales.</title>
        <authorList>
            <person name="Hensen N."/>
            <person name="Bonometti L."/>
            <person name="Westerberg I."/>
            <person name="Brannstrom I.O."/>
            <person name="Guillou S."/>
            <person name="Cros-Aarteil S."/>
            <person name="Calhoun S."/>
            <person name="Haridas S."/>
            <person name="Kuo A."/>
            <person name="Mondo S."/>
            <person name="Pangilinan J."/>
            <person name="Riley R."/>
            <person name="LaButti K."/>
            <person name="Andreopoulos B."/>
            <person name="Lipzen A."/>
            <person name="Chen C."/>
            <person name="Yan M."/>
            <person name="Daum C."/>
            <person name="Ng V."/>
            <person name="Clum A."/>
            <person name="Steindorff A."/>
            <person name="Ohm R.A."/>
            <person name="Martin F."/>
            <person name="Silar P."/>
            <person name="Natvig D.O."/>
            <person name="Lalanne C."/>
            <person name="Gautier V."/>
            <person name="Ament-Velasquez S.L."/>
            <person name="Kruys A."/>
            <person name="Hutchinson M.I."/>
            <person name="Powell A.J."/>
            <person name="Barry K."/>
            <person name="Miller A.N."/>
            <person name="Grigoriev I.V."/>
            <person name="Debuchy R."/>
            <person name="Gladieux P."/>
            <person name="Hiltunen Thoren M."/>
            <person name="Johannesson H."/>
        </authorList>
    </citation>
    <scope>NUCLEOTIDE SEQUENCE</scope>
    <source>
        <strain evidence="3">CBS 560.94</strain>
    </source>
</reference>
<feature type="compositionally biased region" description="Low complexity" evidence="1">
    <location>
        <begin position="352"/>
        <end position="365"/>
    </location>
</feature>
<accession>A0AAE0J0M9</accession>
<feature type="compositionally biased region" description="Polar residues" evidence="1">
    <location>
        <begin position="51"/>
        <end position="60"/>
    </location>
</feature>
<feature type="region of interest" description="Disordered" evidence="1">
    <location>
        <begin position="352"/>
        <end position="379"/>
    </location>
</feature>
<feature type="compositionally biased region" description="Gly residues" evidence="1">
    <location>
        <begin position="295"/>
        <end position="307"/>
    </location>
</feature>
<feature type="transmembrane region" description="Helical" evidence="2">
    <location>
        <begin position="12"/>
        <end position="30"/>
    </location>
</feature>
<feature type="compositionally biased region" description="Basic and acidic residues" evidence="1">
    <location>
        <begin position="313"/>
        <end position="330"/>
    </location>
</feature>
<gene>
    <name evidence="3" type="ORF">B0H65DRAFT_566166</name>
</gene>
<evidence type="ECO:0000256" key="2">
    <source>
        <dbReference type="SAM" id="Phobius"/>
    </source>
</evidence>
<proteinExistence type="predicted"/>
<feature type="region of interest" description="Disordered" evidence="1">
    <location>
        <begin position="288"/>
        <end position="333"/>
    </location>
</feature>
<keyword evidence="2" id="KW-1133">Transmembrane helix</keyword>
<name>A0AAE0J0M9_9PEZI</name>
<protein>
    <submittedName>
        <fullName evidence="3">Uncharacterized protein</fullName>
    </submittedName>
</protein>
<evidence type="ECO:0000313" key="4">
    <source>
        <dbReference type="Proteomes" id="UP001278500"/>
    </source>
</evidence>
<feature type="region of interest" description="Disordered" evidence="1">
    <location>
        <begin position="51"/>
        <end position="96"/>
    </location>
</feature>
<keyword evidence="4" id="KW-1185">Reference proteome</keyword>
<sequence>MLVRDLRRLRLIIGPFLCFFFITLAIWGFPSLAGTGTGTKVTSILNDTFGSDGSGSSRNQVPYHGGGSSSSSKDASKSSSPSAANGGIAPSLKEGTHQTISSVSTANGSYFRIQFAENTPAFNPNIIPHPTRPGVYIVAAQKWHRPRKPSPDSPDTNETTGKMKFQHVTMQSALHCLASFHPKTNVLSCLPQSPPLPLPIAATPGNNCVGPLLGVLSFNVGPHDARVFYGGDGKPYTIFGSNSQFTCFGMWMQDFRVLVEWWGVEVEAFGAGEGWRVAGELQRPMIIGTSDGDGKGTGAGEGAGVKGNGELRAAGEDKGLEEKDEEKPKIAPEGWGEVEKNWFVFWAPPPLSSGSSDSDSDSSPESSHHKPQVQQPQVQQPQTYIHYDFFPHRSFALLHDDGSATAIASSSISAAADEKCLSHFLPPLPPDEPVSIHQSTNSLRLTLCNRSDPLCVVTEENTFTLTIIQYKRFYHFHSEYEPYVVLFSQKAPGFEVFGISRKPLWIEGRKRWAAGQWKGEEGTRGEGQEGQDGQERTEMFYVTSVNWRDYHRDEDGAGYHGYLDDVLIIEFGVEDKESGGIDVLAGELAKGIGLCSEVVGKDDDSKTTVSVSGGEKQVDTVEYGVSSPANDALVPNLGLGPQGENGPPSPPQEPQQPLDLTGSDGFPAQDIPQDIPADFPADFPKDFPAADPAPAPEAVQADFGLGPGVQLDTPPAQPQAGSLLKKRRRRMTNEI</sequence>
<feature type="compositionally biased region" description="Low complexity" evidence="1">
    <location>
        <begin position="669"/>
        <end position="702"/>
    </location>
</feature>
<evidence type="ECO:0000256" key="1">
    <source>
        <dbReference type="SAM" id="MobiDB-lite"/>
    </source>
</evidence>
<dbReference type="RefSeq" id="XP_062676845.1">
    <property type="nucleotide sequence ID" value="XM_062830313.1"/>
</dbReference>
<organism evidence="3 4">
    <name type="scientific">Neurospora tetraspora</name>
    <dbReference type="NCBI Taxonomy" id="94610"/>
    <lineage>
        <taxon>Eukaryota</taxon>
        <taxon>Fungi</taxon>
        <taxon>Dikarya</taxon>
        <taxon>Ascomycota</taxon>
        <taxon>Pezizomycotina</taxon>
        <taxon>Sordariomycetes</taxon>
        <taxon>Sordariomycetidae</taxon>
        <taxon>Sordariales</taxon>
        <taxon>Sordariaceae</taxon>
        <taxon>Neurospora</taxon>
    </lineage>
</organism>
<feature type="compositionally biased region" description="Low complexity" evidence="1">
    <location>
        <begin position="69"/>
        <end position="87"/>
    </location>
</feature>
<feature type="region of interest" description="Disordered" evidence="1">
    <location>
        <begin position="627"/>
        <end position="735"/>
    </location>
</feature>